<feature type="region of interest" description="Disordered" evidence="1">
    <location>
        <begin position="547"/>
        <end position="610"/>
    </location>
</feature>
<sequence>MSVEVPPDNHALRVAFEHDIYSSSGKPLKFGSLFYDCDVYPAEKRILVIFIRHFFCGNCQEYVRRLSSAQSPFHPSLKSTSTTWTTNFSKPANRTLPSIIIIGPGQPSLISSYKSLTQCPFDIYADPSTQLYDILGMHRTLSMGTKAPGYIEHSLLGGAVKSAWQIVRRFGSGDALAGGDWDVNGGEFLFTRPAMGSRSESHSPSRSRSRSRSTNSRVSSNMNWTLTWCHRMLNSRDHTELIDLAYHTCFSTQSSLENSSRTQSPAPPLKSILVSGNKTHTKTLSHSYSSERLGACPAPNIPKSRAEALASPHHNRPGSRSKARPRSRSTSVSSAQTAKQNHDRIWSSMSSSDTLRSESRASTTTNRENLAVSPISEAEEEEIKPRKSFSASVAEAFGVRTTLLKRSKSVSGSSTAPEGAPALPRPLTSLPVGLRPASRAGSNMTKARSKSIIDPIPLLRHKPRASNHSDAEASQEPTTSPSRPRSPSATGTHTRTRTFSFSKTASKRRPSLSLTRKPSNRVGMDENGVMLVNGVEFVNVISVKARIESSAEDEQSRKRLRDRADSGLGMDVTQDKNTPAVGTRALKELPPLPLVRPSHRKNDSAAPALS</sequence>
<evidence type="ECO:0000313" key="2">
    <source>
        <dbReference type="EMBL" id="OCT45490.1"/>
    </source>
</evidence>
<dbReference type="EMBL" id="LGRB01000019">
    <property type="protein sequence ID" value="OCT45490.1"/>
    <property type="molecule type" value="Genomic_DNA"/>
</dbReference>
<feature type="region of interest" description="Disordered" evidence="1">
    <location>
        <begin position="192"/>
        <end position="217"/>
    </location>
</feature>
<feature type="compositionally biased region" description="Polar residues" evidence="1">
    <location>
        <begin position="347"/>
        <end position="368"/>
    </location>
</feature>
<feature type="compositionally biased region" description="Basic residues" evidence="1">
    <location>
        <begin position="313"/>
        <end position="327"/>
    </location>
</feature>
<feature type="region of interest" description="Disordered" evidence="1">
    <location>
        <begin position="406"/>
        <end position="525"/>
    </location>
</feature>
<feature type="compositionally biased region" description="Polar residues" evidence="1">
    <location>
        <begin position="489"/>
        <end position="504"/>
    </location>
</feature>
<dbReference type="InterPro" id="IPR032801">
    <property type="entry name" value="PXL2A/B/C"/>
</dbReference>
<dbReference type="PANTHER" id="PTHR28630:SF3">
    <property type="entry name" value="PEROXIREDOXIN-LIKE 2C"/>
    <property type="match status" value="1"/>
</dbReference>
<keyword evidence="3" id="KW-1185">Reference proteome</keyword>
<dbReference type="Proteomes" id="UP000094526">
    <property type="component" value="Unassembled WGS sequence"/>
</dbReference>
<dbReference type="eggNOG" id="KOG4498">
    <property type="taxonomic scope" value="Eukaryota"/>
</dbReference>
<feature type="region of interest" description="Disordered" evidence="1">
    <location>
        <begin position="256"/>
        <end position="389"/>
    </location>
</feature>
<feature type="compositionally biased region" description="Polar residues" evidence="1">
    <location>
        <begin position="274"/>
        <end position="290"/>
    </location>
</feature>
<evidence type="ECO:0000256" key="1">
    <source>
        <dbReference type="SAM" id="MobiDB-lite"/>
    </source>
</evidence>
<dbReference type="AlphaFoldDB" id="A0A1C1CAB9"/>
<gene>
    <name evidence="2" type="ORF">CLCR_01487</name>
</gene>
<evidence type="ECO:0000313" key="3">
    <source>
        <dbReference type="Proteomes" id="UP000094526"/>
    </source>
</evidence>
<reference evidence="3" key="1">
    <citation type="submission" date="2015-07" db="EMBL/GenBank/DDBJ databases">
        <authorList>
            <person name="Teixeira M.M."/>
            <person name="Souza R.C."/>
            <person name="Almeida L.G."/>
            <person name="Vicente V.A."/>
            <person name="de Hoog S."/>
            <person name="Bocca A.L."/>
            <person name="de Almeida S.R."/>
            <person name="Vasconcelos A.T."/>
            <person name="Felipe M.S."/>
        </authorList>
    </citation>
    <scope>NUCLEOTIDE SEQUENCE [LARGE SCALE GENOMIC DNA]</scope>
    <source>
        <strain evidence="3">KSF</strain>
    </source>
</reference>
<feature type="compositionally biased region" description="Polar residues" evidence="1">
    <location>
        <begin position="328"/>
        <end position="339"/>
    </location>
</feature>
<dbReference type="Pfam" id="PF13911">
    <property type="entry name" value="AhpC-TSA_2"/>
    <property type="match status" value="1"/>
</dbReference>
<dbReference type="STRING" id="86049.A0A1C1CAB9"/>
<name>A0A1C1CAB9_9EURO</name>
<protein>
    <submittedName>
        <fullName evidence="2">Uncharacterized protein</fullName>
    </submittedName>
</protein>
<feature type="compositionally biased region" description="Low complexity" evidence="1">
    <location>
        <begin position="477"/>
        <end position="488"/>
    </location>
</feature>
<dbReference type="OrthoDB" id="40334at2759"/>
<dbReference type="VEuPathDB" id="FungiDB:G647_03401"/>
<dbReference type="PANTHER" id="PTHR28630">
    <property type="match status" value="1"/>
</dbReference>
<accession>A0A1C1CAB9</accession>
<comment type="caution">
    <text evidence="2">The sequence shown here is derived from an EMBL/GenBank/DDBJ whole genome shotgun (WGS) entry which is preliminary data.</text>
</comment>
<proteinExistence type="predicted"/>
<feature type="compositionally biased region" description="Basic and acidic residues" evidence="1">
    <location>
        <begin position="547"/>
        <end position="565"/>
    </location>
</feature>
<organism evidence="2 3">
    <name type="scientific">Cladophialophora carrionii</name>
    <dbReference type="NCBI Taxonomy" id="86049"/>
    <lineage>
        <taxon>Eukaryota</taxon>
        <taxon>Fungi</taxon>
        <taxon>Dikarya</taxon>
        <taxon>Ascomycota</taxon>
        <taxon>Pezizomycotina</taxon>
        <taxon>Eurotiomycetes</taxon>
        <taxon>Chaetothyriomycetidae</taxon>
        <taxon>Chaetothyriales</taxon>
        <taxon>Herpotrichiellaceae</taxon>
        <taxon>Cladophialophora</taxon>
    </lineage>
</organism>
<dbReference type="VEuPathDB" id="FungiDB:CLCR_01487"/>